<gene>
    <name evidence="2" type="ORF">B0H17DRAFT_936829</name>
</gene>
<dbReference type="AlphaFoldDB" id="A0AAD7DEI4"/>
<evidence type="ECO:0000313" key="3">
    <source>
        <dbReference type="Proteomes" id="UP001221757"/>
    </source>
</evidence>
<keyword evidence="3" id="KW-1185">Reference proteome</keyword>
<accession>A0AAD7DEI4</accession>
<dbReference type="CDD" id="cd18186">
    <property type="entry name" value="BTB_POZ_ZBTB_KLHL-like"/>
    <property type="match status" value="1"/>
</dbReference>
<comment type="caution">
    <text evidence="2">The sequence shown here is derived from an EMBL/GenBank/DDBJ whole genome shotgun (WGS) entry which is preliminary data.</text>
</comment>
<dbReference type="EMBL" id="JARKIE010000069">
    <property type="protein sequence ID" value="KAJ7689802.1"/>
    <property type="molecule type" value="Genomic_DNA"/>
</dbReference>
<feature type="region of interest" description="Disordered" evidence="1">
    <location>
        <begin position="172"/>
        <end position="198"/>
    </location>
</feature>
<protein>
    <recommendedName>
        <fullName evidence="4">BTB domain-containing protein</fullName>
    </recommendedName>
</protein>
<evidence type="ECO:0000313" key="2">
    <source>
        <dbReference type="EMBL" id="KAJ7689802.1"/>
    </source>
</evidence>
<organism evidence="2 3">
    <name type="scientific">Mycena rosella</name>
    <name type="common">Pink bonnet</name>
    <name type="synonym">Agaricus rosellus</name>
    <dbReference type="NCBI Taxonomy" id="1033263"/>
    <lineage>
        <taxon>Eukaryota</taxon>
        <taxon>Fungi</taxon>
        <taxon>Dikarya</taxon>
        <taxon>Basidiomycota</taxon>
        <taxon>Agaricomycotina</taxon>
        <taxon>Agaricomycetes</taxon>
        <taxon>Agaricomycetidae</taxon>
        <taxon>Agaricales</taxon>
        <taxon>Marasmiineae</taxon>
        <taxon>Mycenaceae</taxon>
        <taxon>Mycena</taxon>
    </lineage>
</organism>
<dbReference type="InterPro" id="IPR011333">
    <property type="entry name" value="SKP1/BTB/POZ_sf"/>
</dbReference>
<dbReference type="Gene3D" id="3.30.710.10">
    <property type="entry name" value="Potassium Channel Kv1.1, Chain A"/>
    <property type="match status" value="1"/>
</dbReference>
<reference evidence="2" key="1">
    <citation type="submission" date="2023-03" db="EMBL/GenBank/DDBJ databases">
        <title>Massive genome expansion in bonnet fungi (Mycena s.s.) driven by repeated elements and novel gene families across ecological guilds.</title>
        <authorList>
            <consortium name="Lawrence Berkeley National Laboratory"/>
            <person name="Harder C.B."/>
            <person name="Miyauchi S."/>
            <person name="Viragh M."/>
            <person name="Kuo A."/>
            <person name="Thoen E."/>
            <person name="Andreopoulos B."/>
            <person name="Lu D."/>
            <person name="Skrede I."/>
            <person name="Drula E."/>
            <person name="Henrissat B."/>
            <person name="Morin E."/>
            <person name="Kohler A."/>
            <person name="Barry K."/>
            <person name="LaButti K."/>
            <person name="Morin E."/>
            <person name="Salamov A."/>
            <person name="Lipzen A."/>
            <person name="Mereny Z."/>
            <person name="Hegedus B."/>
            <person name="Baldrian P."/>
            <person name="Stursova M."/>
            <person name="Weitz H."/>
            <person name="Taylor A."/>
            <person name="Grigoriev I.V."/>
            <person name="Nagy L.G."/>
            <person name="Martin F."/>
            <person name="Kauserud H."/>
        </authorList>
    </citation>
    <scope>NUCLEOTIDE SEQUENCE</scope>
    <source>
        <strain evidence="2">CBHHK067</strain>
    </source>
</reference>
<sequence length="198" mass="22118">MEVDNEPNVPVRVQELWFDDGNLIIAAGFSLFRVYRGILAARSSVFQDMLSLPQPPDSELVEGCPLVRMHDTAAEVTVFLKAIFDSEFFQMYPSPTTLDVVAGVLRLSQKYSVDYLRRRALGHLSSAFFTTLSARDAWDDDSGTNLLGRSKHHGCFHMPSTTSQNNVLLRKSTSWPAPSPKPSKGLSRNCVKMTRPLL</sequence>
<dbReference type="Proteomes" id="UP001221757">
    <property type="component" value="Unassembled WGS sequence"/>
</dbReference>
<dbReference type="SUPFAM" id="SSF54695">
    <property type="entry name" value="POZ domain"/>
    <property type="match status" value="1"/>
</dbReference>
<evidence type="ECO:0008006" key="4">
    <source>
        <dbReference type="Google" id="ProtNLM"/>
    </source>
</evidence>
<name>A0AAD7DEI4_MYCRO</name>
<evidence type="ECO:0000256" key="1">
    <source>
        <dbReference type="SAM" id="MobiDB-lite"/>
    </source>
</evidence>
<proteinExistence type="predicted"/>